<sequence>MLLLPDWLLWHSPTDVELAVEALYSLNPGRSGHSHKNHQGSSGDSKLSGAELLRNVANDFIHAYNPLGARNFPPVMIMQTASSTALDHLADEIEPSGDASIIADSRRFAEKLVSKKLMLANGDSDDSDEEYTGIGADQRDRLPLMMGKSEEMELFRNRTINSSRPAVPRAFSLASMSTTDTGSVLPQPFMIARSTHLSSAFMPHAATGRATRHTRTVSDGSITGVHGSDLVGVPEQKSQNRFSGGSLISRAKEISSKIMRKPIHESQFSGSRTDHEDSAIAHTRDARKGKMASASAISLDKLQHHRLSDMASGRPSISSEFSLQSVDSAEIAQELDQILEQLGSDSFEHSQEDSDSQPFSYAKAKGTSNGIDLTSLYAFRCVHRGKYGTLFVTRSQCIFRRSRILGGRKSSMAMYPLSNVVAIRKSSKRFSKSSGIQLLMSDGKPVSFYGLSRRDDVFGFMLIRCGCQHVF</sequence>
<reference evidence="1" key="1">
    <citation type="submission" date="2022-07" db="EMBL/GenBank/DDBJ databases">
        <title>Phylogenomic reconstructions and comparative analyses of Kickxellomycotina fungi.</title>
        <authorList>
            <person name="Reynolds N.K."/>
            <person name="Stajich J.E."/>
            <person name="Barry K."/>
            <person name="Grigoriev I.V."/>
            <person name="Crous P."/>
            <person name="Smith M.E."/>
        </authorList>
    </citation>
    <scope>NUCLEOTIDE SEQUENCE</scope>
    <source>
        <strain evidence="1">NRRL 5244</strain>
    </source>
</reference>
<keyword evidence="2" id="KW-1185">Reference proteome</keyword>
<protein>
    <submittedName>
        <fullName evidence="1">Uncharacterized protein</fullName>
    </submittedName>
</protein>
<organism evidence="1 2">
    <name type="scientific">Linderina macrospora</name>
    <dbReference type="NCBI Taxonomy" id="4868"/>
    <lineage>
        <taxon>Eukaryota</taxon>
        <taxon>Fungi</taxon>
        <taxon>Fungi incertae sedis</taxon>
        <taxon>Zoopagomycota</taxon>
        <taxon>Kickxellomycotina</taxon>
        <taxon>Kickxellomycetes</taxon>
        <taxon>Kickxellales</taxon>
        <taxon>Kickxellaceae</taxon>
        <taxon>Linderina</taxon>
    </lineage>
</organism>
<gene>
    <name evidence="1" type="ORF">FBU59_004891</name>
</gene>
<proteinExistence type="predicted"/>
<comment type="caution">
    <text evidence="1">The sequence shown here is derived from an EMBL/GenBank/DDBJ whole genome shotgun (WGS) entry which is preliminary data.</text>
</comment>
<name>A0ACC1J4A0_9FUNG</name>
<evidence type="ECO:0000313" key="2">
    <source>
        <dbReference type="Proteomes" id="UP001150603"/>
    </source>
</evidence>
<evidence type="ECO:0000313" key="1">
    <source>
        <dbReference type="EMBL" id="KAJ1936969.1"/>
    </source>
</evidence>
<dbReference type="Proteomes" id="UP001150603">
    <property type="component" value="Unassembled WGS sequence"/>
</dbReference>
<dbReference type="EMBL" id="JANBPW010003683">
    <property type="protein sequence ID" value="KAJ1936969.1"/>
    <property type="molecule type" value="Genomic_DNA"/>
</dbReference>
<accession>A0ACC1J4A0</accession>